<name>A0A6P1MGZ7_9FIRM</name>
<dbReference type="PANTHER" id="PTHR37308">
    <property type="entry name" value="INTEGRAL MEMBRANE PROTEIN"/>
    <property type="match status" value="1"/>
</dbReference>
<protein>
    <submittedName>
        <fullName evidence="2">DUF368 domain-containing protein</fullName>
    </submittedName>
</protein>
<dbReference type="PANTHER" id="PTHR37308:SF1">
    <property type="entry name" value="POLYPRENYL-PHOSPHATE TRANSPORTER"/>
    <property type="match status" value="1"/>
</dbReference>
<dbReference type="KEGG" id="amic:Ami3637_01740"/>
<feature type="transmembrane region" description="Helical" evidence="1">
    <location>
        <begin position="20"/>
        <end position="43"/>
    </location>
</feature>
<evidence type="ECO:0000313" key="2">
    <source>
        <dbReference type="EMBL" id="QHI71288.1"/>
    </source>
</evidence>
<organism evidence="2 3">
    <name type="scientific">Aminipila terrae</name>
    <dbReference type="NCBI Taxonomy" id="2697030"/>
    <lineage>
        <taxon>Bacteria</taxon>
        <taxon>Bacillati</taxon>
        <taxon>Bacillota</taxon>
        <taxon>Clostridia</taxon>
        <taxon>Peptostreptococcales</taxon>
        <taxon>Anaerovoracaceae</taxon>
        <taxon>Aminipila</taxon>
    </lineage>
</organism>
<reference evidence="2 3" key="1">
    <citation type="submission" date="2020-01" db="EMBL/GenBank/DDBJ databases">
        <title>Genomic analysis of Aminipila sp. CBA3637.</title>
        <authorList>
            <person name="Kim Y.B."/>
            <person name="Roh S.W."/>
        </authorList>
    </citation>
    <scope>NUCLEOTIDE SEQUENCE [LARGE SCALE GENOMIC DNA]</scope>
    <source>
        <strain evidence="2 3">CBA3637</strain>
    </source>
</reference>
<feature type="transmembrane region" description="Helical" evidence="1">
    <location>
        <begin position="197"/>
        <end position="218"/>
    </location>
</feature>
<keyword evidence="1" id="KW-0472">Membrane</keyword>
<feature type="transmembrane region" description="Helical" evidence="1">
    <location>
        <begin position="254"/>
        <end position="272"/>
    </location>
</feature>
<keyword evidence="1" id="KW-1133">Transmembrane helix</keyword>
<sequence length="275" mass="30178">MEIKQKKNDDNIFIRFAKGFIVGSSMLIPGVSGGTMAIILGIYDDLIHAVNSLKSNFKEHGLFLLQYGIAGVLGIVLLSGPMLTAVTAWQKPMMFLFLGAILASFPPLYRKATVNKVKKVNKAAIIIGTAIAYFITLFPKGLLDFKPGFHWISLLMLTIAGIVIAVALILPGISASYVLLMLGMYDLTLKAINDFNFAYLIPLVVGTAAGTFLTAGIIEKEMKRHPQFTYMLIIGFMIGSLLEVFPGIPVGVEIFYCIITFMTGFDIILWIGKRR</sequence>
<gene>
    <name evidence="2" type="ORF">Ami3637_01740</name>
</gene>
<feature type="transmembrane region" description="Helical" evidence="1">
    <location>
        <begin position="63"/>
        <end position="86"/>
    </location>
</feature>
<proteinExistence type="predicted"/>
<dbReference type="Proteomes" id="UP000463883">
    <property type="component" value="Chromosome"/>
</dbReference>
<evidence type="ECO:0000256" key="1">
    <source>
        <dbReference type="SAM" id="Phobius"/>
    </source>
</evidence>
<dbReference type="EMBL" id="CP047591">
    <property type="protein sequence ID" value="QHI71288.1"/>
    <property type="molecule type" value="Genomic_DNA"/>
</dbReference>
<feature type="transmembrane region" description="Helical" evidence="1">
    <location>
        <begin position="121"/>
        <end position="139"/>
    </location>
</feature>
<dbReference type="InterPro" id="IPR007163">
    <property type="entry name" value="VCA0040-like"/>
</dbReference>
<dbReference type="AlphaFoldDB" id="A0A6P1MGZ7"/>
<accession>A0A6P1MGZ7</accession>
<dbReference type="RefSeq" id="WP_162361063.1">
    <property type="nucleotide sequence ID" value="NZ_CP047591.1"/>
</dbReference>
<feature type="transmembrane region" description="Helical" evidence="1">
    <location>
        <begin position="230"/>
        <end position="248"/>
    </location>
</feature>
<feature type="transmembrane region" description="Helical" evidence="1">
    <location>
        <begin position="151"/>
        <end position="177"/>
    </location>
</feature>
<evidence type="ECO:0000313" key="3">
    <source>
        <dbReference type="Proteomes" id="UP000463883"/>
    </source>
</evidence>
<keyword evidence="3" id="KW-1185">Reference proteome</keyword>
<dbReference type="Pfam" id="PF04018">
    <property type="entry name" value="VCA0040-like"/>
    <property type="match status" value="1"/>
</dbReference>
<keyword evidence="1" id="KW-0812">Transmembrane</keyword>